<dbReference type="InterPro" id="IPR036236">
    <property type="entry name" value="Znf_C2H2_sf"/>
</dbReference>
<keyword evidence="6" id="KW-0862">Zinc</keyword>
<keyword evidence="11" id="KW-1185">Reference proteome</keyword>
<keyword evidence="7" id="KW-0539">Nucleus</keyword>
<dbReference type="InterPro" id="IPR013087">
    <property type="entry name" value="Znf_C2H2_type"/>
</dbReference>
<dbReference type="AlphaFoldDB" id="A0A7L2ZFB0"/>
<evidence type="ECO:0000256" key="8">
    <source>
        <dbReference type="PROSITE-ProRule" id="PRU00042"/>
    </source>
</evidence>
<dbReference type="SUPFAM" id="SSF57667">
    <property type="entry name" value="beta-beta-alpha zinc fingers"/>
    <property type="match status" value="1"/>
</dbReference>
<dbReference type="GO" id="GO:0000981">
    <property type="term" value="F:DNA-binding transcription factor activity, RNA polymerase II-specific"/>
    <property type="evidence" value="ECO:0007669"/>
    <property type="project" value="TreeGrafter"/>
</dbReference>
<evidence type="ECO:0000259" key="9">
    <source>
        <dbReference type="PROSITE" id="PS50157"/>
    </source>
</evidence>
<dbReference type="Proteomes" id="UP000553798">
    <property type="component" value="Unassembled WGS sequence"/>
</dbReference>
<dbReference type="FunFam" id="3.30.160.60:FF:000023">
    <property type="entry name" value="zinc finger protein 37 homolog"/>
    <property type="match status" value="1"/>
</dbReference>
<organism evidence="10 11">
    <name type="scientific">Prunella fulvescens</name>
    <name type="common">Brown accentor</name>
    <dbReference type="NCBI Taxonomy" id="670355"/>
    <lineage>
        <taxon>Eukaryota</taxon>
        <taxon>Metazoa</taxon>
        <taxon>Chordata</taxon>
        <taxon>Craniata</taxon>
        <taxon>Vertebrata</taxon>
        <taxon>Euteleostomi</taxon>
        <taxon>Archelosauria</taxon>
        <taxon>Archosauria</taxon>
        <taxon>Dinosauria</taxon>
        <taxon>Saurischia</taxon>
        <taxon>Theropoda</taxon>
        <taxon>Coelurosauria</taxon>
        <taxon>Aves</taxon>
        <taxon>Neognathae</taxon>
        <taxon>Neoaves</taxon>
        <taxon>Telluraves</taxon>
        <taxon>Australaves</taxon>
        <taxon>Passeriformes</taxon>
        <taxon>Passeroidea</taxon>
        <taxon>Prunellidae</taxon>
        <taxon>Prunella</taxon>
    </lineage>
</organism>
<evidence type="ECO:0000256" key="6">
    <source>
        <dbReference type="ARBA" id="ARBA00022833"/>
    </source>
</evidence>
<dbReference type="GO" id="GO:0005634">
    <property type="term" value="C:nucleus"/>
    <property type="evidence" value="ECO:0007669"/>
    <property type="project" value="UniProtKB-SubCell"/>
</dbReference>
<dbReference type="Gene3D" id="3.30.160.60">
    <property type="entry name" value="Classic Zinc Finger"/>
    <property type="match status" value="1"/>
</dbReference>
<evidence type="ECO:0000256" key="7">
    <source>
        <dbReference type="ARBA" id="ARBA00023242"/>
    </source>
</evidence>
<dbReference type="GO" id="GO:0008270">
    <property type="term" value="F:zinc ion binding"/>
    <property type="evidence" value="ECO:0007669"/>
    <property type="project" value="UniProtKB-KW"/>
</dbReference>
<feature type="non-terminal residue" evidence="10">
    <location>
        <position position="54"/>
    </location>
</feature>
<evidence type="ECO:0000256" key="3">
    <source>
        <dbReference type="ARBA" id="ARBA00022723"/>
    </source>
</evidence>
<evidence type="ECO:0000256" key="2">
    <source>
        <dbReference type="ARBA" id="ARBA00006991"/>
    </source>
</evidence>
<protein>
    <submittedName>
        <fullName evidence="10">ZSC30 protein</fullName>
    </submittedName>
</protein>
<comment type="similarity">
    <text evidence="2">Belongs to the krueppel C2H2-type zinc-finger protein family.</text>
</comment>
<evidence type="ECO:0000313" key="10">
    <source>
        <dbReference type="EMBL" id="NXT06537.1"/>
    </source>
</evidence>
<reference evidence="10 11" key="1">
    <citation type="submission" date="2019-09" db="EMBL/GenBank/DDBJ databases">
        <title>Bird 10,000 Genomes (B10K) Project - Family phase.</title>
        <authorList>
            <person name="Zhang G."/>
        </authorList>
    </citation>
    <scope>NUCLEOTIDE SEQUENCE [LARGE SCALE GENOMIC DNA]</scope>
    <source>
        <strain evidence="10">B10K-DU-012-46</strain>
    </source>
</reference>
<gene>
    <name evidence="10" type="primary">Zscan30_1</name>
    <name evidence="10" type="ORF">PRUFUL_R05623</name>
</gene>
<evidence type="ECO:0000313" key="11">
    <source>
        <dbReference type="Proteomes" id="UP000553798"/>
    </source>
</evidence>
<proteinExistence type="inferred from homology"/>
<evidence type="ECO:0000256" key="1">
    <source>
        <dbReference type="ARBA" id="ARBA00004123"/>
    </source>
</evidence>
<dbReference type="PROSITE" id="PS50157">
    <property type="entry name" value="ZINC_FINGER_C2H2_2"/>
    <property type="match status" value="1"/>
</dbReference>
<comment type="subcellular location">
    <subcellularLocation>
        <location evidence="1">Nucleus</location>
    </subcellularLocation>
</comment>
<keyword evidence="4" id="KW-0677">Repeat</keyword>
<accession>A0A7L2ZFB0</accession>
<feature type="non-terminal residue" evidence="10">
    <location>
        <position position="1"/>
    </location>
</feature>
<dbReference type="EMBL" id="VZTP01009334">
    <property type="protein sequence ID" value="NXT06537.1"/>
    <property type="molecule type" value="Genomic_DNA"/>
</dbReference>
<feature type="domain" description="C2H2-type" evidence="9">
    <location>
        <begin position="27"/>
        <end position="54"/>
    </location>
</feature>
<comment type="caution">
    <text evidence="10">The sequence shown here is derived from an EMBL/GenBank/DDBJ whole genome shotgun (WGS) entry which is preliminary data.</text>
</comment>
<sequence length="54" mass="6300">CLESSWRSSLSSDLVVHEQLQSGEKSYKCGEFGKGFRDSSHFIHHQRIHTRQRP</sequence>
<evidence type="ECO:0000256" key="5">
    <source>
        <dbReference type="ARBA" id="ARBA00022771"/>
    </source>
</evidence>
<evidence type="ECO:0000256" key="4">
    <source>
        <dbReference type="ARBA" id="ARBA00022737"/>
    </source>
</evidence>
<dbReference type="PANTHER" id="PTHR23226:SF416">
    <property type="entry name" value="FI01424P"/>
    <property type="match status" value="1"/>
</dbReference>
<dbReference type="GO" id="GO:0000978">
    <property type="term" value="F:RNA polymerase II cis-regulatory region sequence-specific DNA binding"/>
    <property type="evidence" value="ECO:0007669"/>
    <property type="project" value="TreeGrafter"/>
</dbReference>
<name>A0A7L2ZFB0_9PASE</name>
<keyword evidence="5 8" id="KW-0863">Zinc-finger</keyword>
<keyword evidence="3" id="KW-0479">Metal-binding</keyword>
<dbReference type="PANTHER" id="PTHR23226">
    <property type="entry name" value="ZINC FINGER AND SCAN DOMAIN-CONTAINING"/>
    <property type="match status" value="1"/>
</dbReference>